<dbReference type="RefSeq" id="WP_258877318.1">
    <property type="nucleotide sequence ID" value="NZ_CP048914.1"/>
</dbReference>
<sequence length="79" mass="9274">MYTYPIDYDQFTTDEIIAIVEFLALVEEANTTKIDPHVLSAKHEQFRRIVNSISLEKQIDRAFEKVSGFSIFKTIKKYK</sequence>
<gene>
    <name evidence="1" type="ORF">G4Z02_07110</name>
</gene>
<dbReference type="KEGG" id="xcl:G4Z02_07110"/>
<accession>A0A7L7KSZ1</accession>
<dbReference type="InterPro" id="IPR023324">
    <property type="entry name" value="BH2638-like_sf"/>
</dbReference>
<dbReference type="Pfam" id="PF05256">
    <property type="entry name" value="UPF0223"/>
    <property type="match status" value="1"/>
</dbReference>
<keyword evidence="2" id="KW-1185">Reference proteome</keyword>
<dbReference type="Gene3D" id="1.10.220.80">
    <property type="entry name" value="BH2638-like"/>
    <property type="match status" value="1"/>
</dbReference>
<dbReference type="InterPro" id="IPR007920">
    <property type="entry name" value="UPF0223"/>
</dbReference>
<dbReference type="SUPFAM" id="SSF158504">
    <property type="entry name" value="BH2638-like"/>
    <property type="match status" value="1"/>
</dbReference>
<protein>
    <submittedName>
        <fullName evidence="1">Uncharacterized protein</fullName>
    </submittedName>
</protein>
<evidence type="ECO:0000313" key="2">
    <source>
        <dbReference type="Proteomes" id="UP000514720"/>
    </source>
</evidence>
<dbReference type="AlphaFoldDB" id="A0A7L7KSZ1"/>
<proteinExistence type="predicted"/>
<organism evidence="1 2">
    <name type="scientific">Candidatus Xianfuyuplasma coldseepsis</name>
    <dbReference type="NCBI Taxonomy" id="2782163"/>
    <lineage>
        <taxon>Bacteria</taxon>
        <taxon>Bacillati</taxon>
        <taxon>Mycoplasmatota</taxon>
        <taxon>Mollicutes</taxon>
        <taxon>Candidatus Izemoplasmatales</taxon>
        <taxon>Candidatus Izemoplasmataceae</taxon>
        <taxon>Candidatus Xianfuyuplasma</taxon>
    </lineage>
</organism>
<dbReference type="Proteomes" id="UP000514720">
    <property type="component" value="Chromosome"/>
</dbReference>
<dbReference type="EMBL" id="CP048914">
    <property type="protein sequence ID" value="QMS85519.1"/>
    <property type="molecule type" value="Genomic_DNA"/>
</dbReference>
<evidence type="ECO:0000313" key="1">
    <source>
        <dbReference type="EMBL" id="QMS85519.1"/>
    </source>
</evidence>
<reference evidence="1 2" key="1">
    <citation type="submission" date="2020-02" db="EMBL/GenBank/DDBJ databases">
        <authorList>
            <person name="Zheng R.K."/>
            <person name="Sun C.M."/>
        </authorList>
    </citation>
    <scope>NUCLEOTIDE SEQUENCE [LARGE SCALE GENOMIC DNA]</scope>
    <source>
        <strain evidence="2">zrk13</strain>
    </source>
</reference>
<name>A0A7L7KSZ1_9MOLU</name>